<keyword evidence="3" id="KW-1185">Reference proteome</keyword>
<gene>
    <name evidence="2" type="ORF">LPJ64_002805</name>
</gene>
<evidence type="ECO:0000313" key="2">
    <source>
        <dbReference type="EMBL" id="KAJ1645644.1"/>
    </source>
</evidence>
<evidence type="ECO:0000313" key="3">
    <source>
        <dbReference type="Proteomes" id="UP001145021"/>
    </source>
</evidence>
<dbReference type="AlphaFoldDB" id="A0A9W7XMZ3"/>
<dbReference type="Proteomes" id="UP001145021">
    <property type="component" value="Unassembled WGS sequence"/>
</dbReference>
<comment type="caution">
    <text evidence="2">The sequence shown here is derived from an EMBL/GenBank/DDBJ whole genome shotgun (WGS) entry which is preliminary data.</text>
</comment>
<feature type="signal peptide" evidence="1">
    <location>
        <begin position="1"/>
        <end position="28"/>
    </location>
</feature>
<reference evidence="2" key="1">
    <citation type="submission" date="2022-07" db="EMBL/GenBank/DDBJ databases">
        <title>Phylogenomic reconstructions and comparative analyses of Kickxellomycotina fungi.</title>
        <authorList>
            <person name="Reynolds N.K."/>
            <person name="Stajich J.E."/>
            <person name="Barry K."/>
            <person name="Grigoriev I.V."/>
            <person name="Crous P."/>
            <person name="Smith M.E."/>
        </authorList>
    </citation>
    <scope>NUCLEOTIDE SEQUENCE</scope>
    <source>
        <strain evidence="2">NBRC 105413</strain>
    </source>
</reference>
<dbReference type="EMBL" id="JANBOH010000096">
    <property type="protein sequence ID" value="KAJ1645644.1"/>
    <property type="molecule type" value="Genomic_DNA"/>
</dbReference>
<feature type="chain" id="PRO_5040722886" evidence="1">
    <location>
        <begin position="29"/>
        <end position="250"/>
    </location>
</feature>
<name>A0A9W7XMZ3_9FUNG</name>
<accession>A0A9W7XMZ3</accession>
<sequence length="250" mass="26695">MQIGRPLSALLALAMILAMAAPSAVVFADMTGSQSITPHDYQSLGKALALSAPSCGFPYVSLDISRITAVQKMDTAIECGTCLRVETPPENYLEDGATVGVPGVAMATHFEATTTKFDQLPTTSIEMSKRSSGNEVRYLYVLAVDTGGMGLDMAQVSFTALFGQSLSPMGATWFPVDSKYCEDIWRNTTKRQLENPTPMGDIPIFYGRSAAPPGLTRVVYSGGNGDNHSAASSFFTSFGTLRSMLIMPAF</sequence>
<protein>
    <submittedName>
        <fullName evidence="2">Uncharacterized protein</fullName>
    </submittedName>
</protein>
<organism evidence="2 3">
    <name type="scientific">Coemansia asiatica</name>
    <dbReference type="NCBI Taxonomy" id="1052880"/>
    <lineage>
        <taxon>Eukaryota</taxon>
        <taxon>Fungi</taxon>
        <taxon>Fungi incertae sedis</taxon>
        <taxon>Zoopagomycota</taxon>
        <taxon>Kickxellomycotina</taxon>
        <taxon>Kickxellomycetes</taxon>
        <taxon>Kickxellales</taxon>
        <taxon>Kickxellaceae</taxon>
        <taxon>Coemansia</taxon>
    </lineage>
</organism>
<keyword evidence="1" id="KW-0732">Signal</keyword>
<proteinExistence type="predicted"/>
<evidence type="ECO:0000256" key="1">
    <source>
        <dbReference type="SAM" id="SignalP"/>
    </source>
</evidence>
<feature type="non-terminal residue" evidence="2">
    <location>
        <position position="250"/>
    </location>
</feature>